<feature type="transmembrane region" description="Helical" evidence="1">
    <location>
        <begin position="174"/>
        <end position="197"/>
    </location>
</feature>
<keyword evidence="3" id="KW-1185">Reference proteome</keyword>
<organism evidence="2 3">
    <name type="scientific">Taenia crassiceps</name>
    <dbReference type="NCBI Taxonomy" id="6207"/>
    <lineage>
        <taxon>Eukaryota</taxon>
        <taxon>Metazoa</taxon>
        <taxon>Spiralia</taxon>
        <taxon>Lophotrochozoa</taxon>
        <taxon>Platyhelminthes</taxon>
        <taxon>Cestoda</taxon>
        <taxon>Eucestoda</taxon>
        <taxon>Cyclophyllidea</taxon>
        <taxon>Taeniidae</taxon>
        <taxon>Taenia</taxon>
    </lineage>
</organism>
<feature type="transmembrane region" description="Helical" evidence="1">
    <location>
        <begin position="139"/>
        <end position="159"/>
    </location>
</feature>
<protein>
    <submittedName>
        <fullName evidence="2">Uncharacterized protein</fullName>
    </submittedName>
</protein>
<reference evidence="2 3" key="1">
    <citation type="journal article" date="2022" name="Front. Cell. Infect. Microbiol.">
        <title>The Genomes of Two Strains of Taenia crassiceps the Animal Model for the Study of Human Cysticercosis.</title>
        <authorList>
            <person name="Bobes R.J."/>
            <person name="Estrada K."/>
            <person name="Rios-Valencia D.G."/>
            <person name="Calderon-Gallegos A."/>
            <person name="de la Torre P."/>
            <person name="Carrero J.C."/>
            <person name="Sanchez-Flores A."/>
            <person name="Laclette J.P."/>
        </authorList>
    </citation>
    <scope>NUCLEOTIDE SEQUENCE [LARGE SCALE GENOMIC DNA]</scope>
    <source>
        <strain evidence="2">WFUcys</strain>
    </source>
</reference>
<dbReference type="PANTHER" id="PTHR21284:SF12">
    <property type="entry name" value="EG:80H7.2 PROTEIN"/>
    <property type="match status" value="1"/>
</dbReference>
<evidence type="ECO:0000256" key="1">
    <source>
        <dbReference type="SAM" id="Phobius"/>
    </source>
</evidence>
<sequence>MARQSHLIFGRNANEDVLSEVGSMLCLERCNTGPFVSPYWIVSINRENFGFVRLGLWEVCFDNFIFAGDYISKAYNGCWYVFRQEFKYIRFWINPPWFIFIQVTSVVNIVFSLGSLLLILQNAAGIETKFCKLSNTPIIFLQSVVVACLTVITIMMGLVSKDRMWLPFSDRNTVGWGLGFAATGGILTLLSIFCLIVDQLAHCSELIYYKLLEEGGFIPAQSMPPDFTSGVGELPTRAIPPGASAIGAASESKLGEVPSLFLTASLPSVAGSMRSGSRNGRAGPVARISSALGSAKGALLARYGETRTTIPGMSLRPEVPATSGALASAKLRRNLQSERSTVPVSTAGAVGAQSLNYSSHSLSLSGKQEKPVIVYGTSQGTILKDSAV</sequence>
<keyword evidence="1" id="KW-1133">Transmembrane helix</keyword>
<dbReference type="Proteomes" id="UP001651158">
    <property type="component" value="Unassembled WGS sequence"/>
</dbReference>
<dbReference type="Gene3D" id="1.20.140.150">
    <property type="match status" value="1"/>
</dbReference>
<name>A0ABR4Q2F9_9CEST</name>
<dbReference type="EMBL" id="JAKROA010000016">
    <property type="protein sequence ID" value="KAL5103775.1"/>
    <property type="molecule type" value="Genomic_DNA"/>
</dbReference>
<evidence type="ECO:0000313" key="3">
    <source>
        <dbReference type="Proteomes" id="UP001651158"/>
    </source>
</evidence>
<accession>A0ABR4Q2F9</accession>
<gene>
    <name evidence="2" type="ORF">TcWFU_008994</name>
</gene>
<keyword evidence="1" id="KW-0472">Membrane</keyword>
<feature type="transmembrane region" description="Helical" evidence="1">
    <location>
        <begin position="97"/>
        <end position="119"/>
    </location>
</feature>
<evidence type="ECO:0000313" key="2">
    <source>
        <dbReference type="EMBL" id="KAL5103775.1"/>
    </source>
</evidence>
<dbReference type="PANTHER" id="PTHR21284">
    <property type="entry name" value="EG:80H7.2 PROTEIN"/>
    <property type="match status" value="1"/>
</dbReference>
<comment type="caution">
    <text evidence="2">The sequence shown here is derived from an EMBL/GenBank/DDBJ whole genome shotgun (WGS) entry which is preliminary data.</text>
</comment>
<proteinExistence type="predicted"/>
<keyword evidence="1" id="KW-0812">Transmembrane</keyword>